<evidence type="ECO:0000256" key="1">
    <source>
        <dbReference type="ARBA" id="ARBA00001946"/>
    </source>
</evidence>
<dbReference type="InterPro" id="IPR029017">
    <property type="entry name" value="Enolase-like_N"/>
</dbReference>
<evidence type="ECO:0000256" key="10">
    <source>
        <dbReference type="SAM" id="MobiDB-lite"/>
    </source>
</evidence>
<evidence type="ECO:0000313" key="14">
    <source>
        <dbReference type="EMBL" id="CAK9045874.1"/>
    </source>
</evidence>
<feature type="region of interest" description="Disordered" evidence="10">
    <location>
        <begin position="1787"/>
        <end position="1806"/>
    </location>
</feature>
<sequence>MAKSVLEALKATGASDLQAAIDAVSANMFKIKELKGREILDSRGNPTVEVDLVTEGGITVTAAVPSGASTGVHEACELRDGDKGRYLGKGVMKAVESVNTVLNASLKGFDVSKQKEKTRHERNRELDDKMIALDGTPNKSKLGANAILGVSMAAAKAAAQARGVPLYQHFADLAGNGAKLTLPVPCFNVINGGSHAGNKLAFQEYFIIPVGASSFKDAMRIGAECYHTLKGIIKKKFGGDATLIGDEGGFAPPCDARQGVELIMEAIEKAGYKERDKCKVGMDVAASEFKVEGVTACVAPGGNPPTSPLCDRKTPDLKMTGAQLADFYADLCNKYPLITIEDPFDQDDWAAWSTFTTKVGGPTQVVGDDLTVTNVSRVQKAITDKACNALLLKVNQIGTVSESIDAVKLCKTNGWGVMCSHRSGETEDTTIADLAVGLCTGQIKTGAPCRSDRNAKYNQLMRIEEELGDKCYRKHQQVASIDLLQPEHIDHSVKLFVLGNKEGGGSAHQRARNERRNLRRLLEIQPLPAKLPEKGDPEEVNILVIGDWGTYPGTGINMGTDWDVTTWNSVCFYGSSSPKAWKEQKVTTGEEVQKSWGNGRPICGSMHIECSWGGGDGRSMRDRCNPDKDAYWRDHFAQQNVATSMTDLAQKRHPSFVINTADNFYYYGVTSTKDKMWSMMFEEWSDEHRVRPAPWGVEPRSFFGQQHGPSSVLHGGPWMFKTHSSLVTMNCVLEVSSSSSKAQKDTPLTPLLGSMGDETKKGLTVLVCGGGNAAQVATAMFAARYETYAISLYADEAAKWKKHMMGARWHDKVEGMELTLDTGRKLISTPTDISNDPSLAGKADVIILAVPSFAHGQYFEAFYPYIKAGTIVACMPARSGGDILFASKMKEKADSLAFVGFETLPWACRFTEWGKRATILGTKGQILAAVTPESEATRAIATLQGLLGVFPAVEKSPNNLGISLRNPGQEKWDGKPLAEKPLFYQGVDDFTEKVLLGLSDEVQDVCRKVEALVPGFNLKDACTLHRWYLDSYKGQMADDSTLKLSMNTNSAYVGLTHPMNPVEGGFMPDLKYRYLAEDVPTGLCFTRGLAELLEVPTPTIDKVISFAQESLGKSFLVDGKMTGPSLGETRAPQAELYTDESLQIPWLGSLGNHDYGGHTCDVCLFKTDGKDTRRDRPCSQAMIDYDTEHDWQWPSDKEVRWVMPMKGEDRWYMKSFNFKKANVTLDVFVIDTNKAHISSQCRGGGGCPGQAREKCISFFMRLWTRQREWLLPALEKSKADWKWVVGHAPPENFEESLMEEMRDRGVSVYMAGHVHQLRHDQHPSGIEVIISGSGGGYQSAGGGTAYTLHESMDYGFAAINVKPTQLTVEYWNDQGQRLWDPIIVPAKDLVKEGLLKKLRTAALQSDVDAMKDGIAKAKEYGVEERLIFAAAIAGIKAFEAEGGLAWVYLQPKIMKTGAARTSAMLASWTTEDSLPGTATQLVLPDKCCSSSGQSFESTQSVLCYASKEQCSGEQMAFNMAKRGAGAMLWASKRQLLANETSNPDLAEAFNLPAASIPESFVKDIPSWLGNKDEVIFISYTGGKKGFDDAVEHARSAGVPEELINAAIQNGARRRAKEHVQTAAKNENQTEIKEALDEAQEVQAEGDIINEAKRKLEILQLEDQLVQIQEECKDFDSVHDVIQRAEAFEILNTTLMNSAEGCRLQLAVDALDAAVKSGTQCKERLEVAVAWCRLAHAPEAVIESAEIDCEAKVKAKTHHSALLVVVVLILAAGAGVFLWLCSKSQQATAPTTRSNPGGIELLETDAS</sequence>
<dbReference type="SUPFAM" id="SSF48179">
    <property type="entry name" value="6-phosphogluconate dehydrogenase C-terminal domain-like"/>
    <property type="match status" value="1"/>
</dbReference>
<evidence type="ECO:0000259" key="12">
    <source>
        <dbReference type="SMART" id="SM01192"/>
    </source>
</evidence>
<dbReference type="InterPro" id="IPR003421">
    <property type="entry name" value="Opine_DH"/>
</dbReference>
<keyword evidence="15" id="KW-1185">Reference proteome</keyword>
<dbReference type="Gene3D" id="3.30.390.10">
    <property type="entry name" value="Enolase-like, N-terminal domain"/>
    <property type="match status" value="1"/>
</dbReference>
<dbReference type="Gene3D" id="3.60.21.10">
    <property type="match status" value="2"/>
</dbReference>
<keyword evidence="9" id="KW-0175">Coiled coil</keyword>
<dbReference type="PANTHER" id="PTHR11902">
    <property type="entry name" value="ENOLASE"/>
    <property type="match status" value="1"/>
</dbReference>
<dbReference type="EMBL" id="CAXAMM010019502">
    <property type="protein sequence ID" value="CAK9045874.1"/>
    <property type="molecule type" value="Genomic_DNA"/>
</dbReference>
<evidence type="ECO:0000256" key="11">
    <source>
        <dbReference type="SAM" id="Phobius"/>
    </source>
</evidence>
<evidence type="ECO:0000259" key="13">
    <source>
        <dbReference type="SMART" id="SM01193"/>
    </source>
</evidence>
<dbReference type="Gene3D" id="1.10.1040.10">
    <property type="entry name" value="N-(1-d-carboxylethyl)-l-norvaline Dehydrogenase, domain 2"/>
    <property type="match status" value="1"/>
</dbReference>
<dbReference type="Proteomes" id="UP001642464">
    <property type="component" value="Unassembled WGS sequence"/>
</dbReference>
<dbReference type="EC" id="4.2.1.11" evidence="5"/>
<dbReference type="CDD" id="cd03313">
    <property type="entry name" value="enolase"/>
    <property type="match status" value="1"/>
</dbReference>
<evidence type="ECO:0000256" key="5">
    <source>
        <dbReference type="ARBA" id="ARBA00012058"/>
    </source>
</evidence>
<dbReference type="Gene3D" id="3.40.50.720">
    <property type="entry name" value="NAD(P)-binding Rossmann-like Domain"/>
    <property type="match status" value="1"/>
</dbReference>
<keyword evidence="8" id="KW-0456">Lyase</keyword>
<accession>A0ABP0M534</accession>
<reference evidence="14 15" key="1">
    <citation type="submission" date="2024-02" db="EMBL/GenBank/DDBJ databases">
        <authorList>
            <person name="Chen Y."/>
            <person name="Shah S."/>
            <person name="Dougan E. K."/>
            <person name="Thang M."/>
            <person name="Chan C."/>
        </authorList>
    </citation>
    <scope>NUCLEOTIDE SEQUENCE [LARGE SCALE GENOMIC DNA]</scope>
</reference>
<dbReference type="InterPro" id="IPR020809">
    <property type="entry name" value="Enolase_CS"/>
</dbReference>
<dbReference type="InterPro" id="IPR036291">
    <property type="entry name" value="NAD(P)-bd_dom_sf"/>
</dbReference>
<protein>
    <recommendedName>
        <fullName evidence="5">phosphopyruvate hydratase</fullName>
        <ecNumber evidence="5">4.2.1.11</ecNumber>
    </recommendedName>
</protein>
<dbReference type="HAMAP" id="MF_00318">
    <property type="entry name" value="Enolase"/>
    <property type="match status" value="1"/>
</dbReference>
<evidence type="ECO:0000256" key="7">
    <source>
        <dbReference type="ARBA" id="ARBA00023152"/>
    </source>
</evidence>
<comment type="pathway">
    <text evidence="3">Carbohydrate degradation; glycolysis; pyruvate from D-glyceraldehyde 3-phosphate: step 4/5.</text>
</comment>
<dbReference type="InterPro" id="IPR036849">
    <property type="entry name" value="Enolase-like_C_sf"/>
</dbReference>
<feature type="domain" description="Enolase N-terminal" evidence="13">
    <location>
        <begin position="31"/>
        <end position="170"/>
    </location>
</feature>
<evidence type="ECO:0000256" key="3">
    <source>
        <dbReference type="ARBA" id="ARBA00005031"/>
    </source>
</evidence>
<dbReference type="Pfam" id="PF00113">
    <property type="entry name" value="Enolase_C"/>
    <property type="match status" value="1"/>
</dbReference>
<proteinExistence type="inferred from homology"/>
<comment type="subcellular location">
    <subcellularLocation>
        <location evidence="2">Cytoplasm</location>
    </subcellularLocation>
</comment>
<dbReference type="Pfam" id="PF00149">
    <property type="entry name" value="Metallophos"/>
    <property type="match status" value="1"/>
</dbReference>
<dbReference type="SUPFAM" id="SSF56300">
    <property type="entry name" value="Metallo-dependent phosphatases"/>
    <property type="match status" value="2"/>
</dbReference>
<dbReference type="PROSITE" id="PS00164">
    <property type="entry name" value="ENOLASE"/>
    <property type="match status" value="1"/>
</dbReference>
<feature type="coiled-coil region" evidence="9">
    <location>
        <begin position="1624"/>
        <end position="1677"/>
    </location>
</feature>
<dbReference type="InterPro" id="IPR004843">
    <property type="entry name" value="Calcineurin-like_PHP"/>
</dbReference>
<keyword evidence="6" id="KW-0460">Magnesium</keyword>
<dbReference type="SUPFAM" id="SSF51735">
    <property type="entry name" value="NAD(P)-binding Rossmann-fold domains"/>
    <property type="match status" value="1"/>
</dbReference>
<dbReference type="SMART" id="SM01192">
    <property type="entry name" value="Enolase_C"/>
    <property type="match status" value="1"/>
</dbReference>
<feature type="domain" description="Enolase C-terminal TIM barrel" evidence="12">
    <location>
        <begin position="179"/>
        <end position="473"/>
    </location>
</feature>
<comment type="cofactor">
    <cofactor evidence="1">
        <name>Mg(2+)</name>
        <dbReference type="ChEBI" id="CHEBI:18420"/>
    </cofactor>
</comment>
<evidence type="ECO:0000256" key="2">
    <source>
        <dbReference type="ARBA" id="ARBA00004496"/>
    </source>
</evidence>
<evidence type="ECO:0000256" key="9">
    <source>
        <dbReference type="SAM" id="Coils"/>
    </source>
</evidence>
<keyword evidence="7" id="KW-0324">Glycolysis</keyword>
<dbReference type="InterPro" id="IPR013328">
    <property type="entry name" value="6PGD_dom2"/>
</dbReference>
<comment type="caution">
    <text evidence="14">The sequence shown here is derived from an EMBL/GenBank/DDBJ whole genome shotgun (WGS) entry which is preliminary data.</text>
</comment>
<dbReference type="SUPFAM" id="SSF51604">
    <property type="entry name" value="Enolase C-terminal domain-like"/>
    <property type="match status" value="1"/>
</dbReference>
<dbReference type="Pfam" id="PF02317">
    <property type="entry name" value="Octopine_DH"/>
    <property type="match status" value="1"/>
</dbReference>
<name>A0ABP0M534_9DINO</name>
<dbReference type="InterPro" id="IPR029052">
    <property type="entry name" value="Metallo-depent_PP-like"/>
</dbReference>
<dbReference type="PANTHER" id="PTHR11902:SF1">
    <property type="entry name" value="ENOLASE"/>
    <property type="match status" value="1"/>
</dbReference>
<dbReference type="PRINTS" id="PR00148">
    <property type="entry name" value="ENOLASE"/>
</dbReference>
<comment type="similarity">
    <text evidence="4">Belongs to the enolase family.</text>
</comment>
<dbReference type="SFLD" id="SFLDS00001">
    <property type="entry name" value="Enolase"/>
    <property type="match status" value="1"/>
</dbReference>
<evidence type="ECO:0000313" key="15">
    <source>
        <dbReference type="Proteomes" id="UP001642464"/>
    </source>
</evidence>
<dbReference type="InterPro" id="IPR000941">
    <property type="entry name" value="Enolase"/>
</dbReference>
<dbReference type="InterPro" id="IPR008927">
    <property type="entry name" value="6-PGluconate_DH-like_C_sf"/>
</dbReference>
<feature type="transmembrane region" description="Helical" evidence="11">
    <location>
        <begin position="1760"/>
        <end position="1780"/>
    </location>
</feature>
<gene>
    <name evidence="14" type="ORF">SCF082_LOCUS25889</name>
</gene>
<keyword evidence="11" id="KW-0472">Membrane</keyword>
<dbReference type="InterPro" id="IPR020811">
    <property type="entry name" value="Enolase_N"/>
</dbReference>
<dbReference type="Gene3D" id="3.20.20.120">
    <property type="entry name" value="Enolase-like C-terminal domain"/>
    <property type="match status" value="1"/>
</dbReference>
<organism evidence="14 15">
    <name type="scientific">Durusdinium trenchii</name>
    <dbReference type="NCBI Taxonomy" id="1381693"/>
    <lineage>
        <taxon>Eukaryota</taxon>
        <taxon>Sar</taxon>
        <taxon>Alveolata</taxon>
        <taxon>Dinophyceae</taxon>
        <taxon>Suessiales</taxon>
        <taxon>Symbiodiniaceae</taxon>
        <taxon>Durusdinium</taxon>
    </lineage>
</organism>
<evidence type="ECO:0000256" key="8">
    <source>
        <dbReference type="ARBA" id="ARBA00023239"/>
    </source>
</evidence>
<evidence type="ECO:0000256" key="6">
    <source>
        <dbReference type="ARBA" id="ARBA00022842"/>
    </source>
</evidence>
<dbReference type="SMART" id="SM01193">
    <property type="entry name" value="Enolase_N"/>
    <property type="match status" value="1"/>
</dbReference>
<dbReference type="SFLD" id="SFLDG00178">
    <property type="entry name" value="enolase"/>
    <property type="match status" value="1"/>
</dbReference>
<keyword evidence="11" id="KW-1133">Transmembrane helix</keyword>
<dbReference type="SFLD" id="SFLDF00002">
    <property type="entry name" value="enolase"/>
    <property type="match status" value="1"/>
</dbReference>
<dbReference type="InterPro" id="IPR020810">
    <property type="entry name" value="Enolase_C"/>
</dbReference>
<dbReference type="NCBIfam" id="TIGR01060">
    <property type="entry name" value="eno"/>
    <property type="match status" value="1"/>
</dbReference>
<dbReference type="SUPFAM" id="SSF54826">
    <property type="entry name" value="Enolase N-terminal domain-like"/>
    <property type="match status" value="1"/>
</dbReference>
<keyword evidence="11" id="KW-0812">Transmembrane</keyword>
<evidence type="ECO:0000256" key="4">
    <source>
        <dbReference type="ARBA" id="ARBA00009604"/>
    </source>
</evidence>
<dbReference type="Pfam" id="PF03952">
    <property type="entry name" value="Enolase_N"/>
    <property type="match status" value="1"/>
</dbReference>